<evidence type="ECO:0000313" key="2">
    <source>
        <dbReference type="EMBL" id="TDR57003.1"/>
    </source>
</evidence>
<dbReference type="EMBL" id="SNZJ01000002">
    <property type="protein sequence ID" value="TDR57003.1"/>
    <property type="molecule type" value="Genomic_DNA"/>
</dbReference>
<organism evidence="2 3">
    <name type="scientific">Halomonas ventosae</name>
    <dbReference type="NCBI Taxonomy" id="229007"/>
    <lineage>
        <taxon>Bacteria</taxon>
        <taxon>Pseudomonadati</taxon>
        <taxon>Pseudomonadota</taxon>
        <taxon>Gammaproteobacteria</taxon>
        <taxon>Oceanospirillales</taxon>
        <taxon>Halomonadaceae</taxon>
        <taxon>Halomonas</taxon>
    </lineage>
</organism>
<evidence type="ECO:0000256" key="1">
    <source>
        <dbReference type="SAM" id="MobiDB-lite"/>
    </source>
</evidence>
<dbReference type="Pfam" id="PF09481">
    <property type="entry name" value="CRISPR_Cse1"/>
    <property type="match status" value="1"/>
</dbReference>
<protein>
    <submittedName>
        <fullName evidence="2">CRISPR-associated Cse1 family protein</fullName>
    </submittedName>
</protein>
<dbReference type="RefSeq" id="WP_243737181.1">
    <property type="nucleotide sequence ID" value="NZ_SNZJ01000002.1"/>
</dbReference>
<gene>
    <name evidence="2" type="ORF">DFP85_102181</name>
</gene>
<name>A0A4R6ZVW1_9GAMM</name>
<dbReference type="InterPro" id="IPR013381">
    <property type="entry name" value="CRISPR-assoc_prot_Cse1"/>
</dbReference>
<dbReference type="CDD" id="cd09729">
    <property type="entry name" value="Cse1_I-E"/>
    <property type="match status" value="1"/>
</dbReference>
<proteinExistence type="predicted"/>
<accession>A0A4R6ZVW1</accession>
<dbReference type="NCBIfam" id="TIGR02547">
    <property type="entry name" value="casA_cse1"/>
    <property type="match status" value="1"/>
</dbReference>
<dbReference type="AlphaFoldDB" id="A0A4R6ZVW1"/>
<comment type="caution">
    <text evidence="2">The sequence shown here is derived from an EMBL/GenBank/DDBJ whole genome shotgun (WGS) entry which is preliminary data.</text>
</comment>
<feature type="region of interest" description="Disordered" evidence="1">
    <location>
        <begin position="297"/>
        <end position="319"/>
    </location>
</feature>
<dbReference type="Proteomes" id="UP000295212">
    <property type="component" value="Unassembled WGS sequence"/>
</dbReference>
<evidence type="ECO:0000313" key="3">
    <source>
        <dbReference type="Proteomes" id="UP000295212"/>
    </source>
</evidence>
<reference evidence="2 3" key="1">
    <citation type="submission" date="2019-03" db="EMBL/GenBank/DDBJ databases">
        <title>Genomic Encyclopedia of Type Strains, Phase III (KMG-III): the genomes of soil and plant-associated and newly described type strains.</title>
        <authorList>
            <person name="Whitman W."/>
        </authorList>
    </citation>
    <scope>NUCLEOTIDE SEQUENCE [LARGE SCALE GENOMIC DNA]</scope>
    <source>
        <strain evidence="2 3">CECT 5797</strain>
    </source>
</reference>
<sequence>MDVNLLNEPWLPFRTRDGAIVHRPPNVMADPEIIDLALPRADFQGAAYQFLIGLLQTALPPEDQGAWLDRFLEPPGVGELDAAFSPFVAAFELDGEGPRFMQDLDPLEDVKEATVSGLLIDAPGANGIKNNTDFFVKRGRVKAMCEDCAALALFTMQINAPAGGAGIRVGLRGGGPLTTLVLPESTDASLWSRLWRNVVTPRALARSGQSWQPPRADDDSLFPWMAPTRVSDRKGTEALPENMHPLHPYWSMPRRFRLLFEDESCVCDLCGRDTARSVGRIRARKQGINYDGPWLHPLTPYRRDPKKPNEPPLSTKGQPGGLGYQHWSNLVLQDADGSGALPALAVQDYVSRKVQAVDEERRAGEEIAALLKHARLWAFGYDMDNMKPRGWFGVEMPLVAVPPAQQEQLRAWVQHYTDLARQIAWMVRTQIKQAWFDRPAEAKGDMSHLDLAFYDATQGAFFGVLQGFQETLAAADGPPCLPSEVAERWYRTLRREAMALFEEQALSGALEAVDLKRATAAWRQLQGFLAGRSKGSKGSKAIREFAETGGFRLTAAPAATEESVS</sequence>